<keyword evidence="1" id="KW-0732">Signal</keyword>
<proteinExistence type="predicted"/>
<dbReference type="RefSeq" id="WP_176065992.1">
    <property type="nucleotide sequence ID" value="NZ_JABWMJ010000001.1"/>
</dbReference>
<comment type="caution">
    <text evidence="3">The sequence shown here is derived from an EMBL/GenBank/DDBJ whole genome shotgun (WGS) entry which is preliminary data.</text>
</comment>
<keyword evidence="4" id="KW-1185">Reference proteome</keyword>
<dbReference type="AlphaFoldDB" id="A0A7Y6NKD7"/>
<evidence type="ECO:0000313" key="3">
    <source>
        <dbReference type="EMBL" id="NUZ04782.1"/>
    </source>
</evidence>
<accession>A0A7Y6NKD7</accession>
<sequence>MNLQKTIARAALALAAAFSMAAHAAPELVTNGGFETGDFSGWTTTNAPGLASMYGVDTAGPRQGNYSAFFAGTAPGDSISQTIATLANTSYLLSFMLDVDANSANGSFVVSLGGTPVYTAPMSAFAFGLVSLPVWSSAANGVLSFAATNVDGFYTLDSVSVSALPEPSTLLLMAGGLAAAAALRRRKAD</sequence>
<evidence type="ECO:0000259" key="2">
    <source>
        <dbReference type="Pfam" id="PF07589"/>
    </source>
</evidence>
<dbReference type="Pfam" id="PF07589">
    <property type="entry name" value="PEP-CTERM"/>
    <property type="match status" value="1"/>
</dbReference>
<evidence type="ECO:0000256" key="1">
    <source>
        <dbReference type="SAM" id="SignalP"/>
    </source>
</evidence>
<evidence type="ECO:0000313" key="4">
    <source>
        <dbReference type="Proteomes" id="UP000529637"/>
    </source>
</evidence>
<organism evidence="3 4">
    <name type="scientific">Piscinibacter koreensis</name>
    <dbReference type="NCBI Taxonomy" id="2742824"/>
    <lineage>
        <taxon>Bacteria</taxon>
        <taxon>Pseudomonadati</taxon>
        <taxon>Pseudomonadota</taxon>
        <taxon>Betaproteobacteria</taxon>
        <taxon>Burkholderiales</taxon>
        <taxon>Sphaerotilaceae</taxon>
        <taxon>Piscinibacter</taxon>
    </lineage>
</organism>
<protein>
    <submittedName>
        <fullName evidence="3">PEP-CTERM sorting domain-containing protein</fullName>
    </submittedName>
</protein>
<feature type="chain" id="PRO_5030695824" evidence="1">
    <location>
        <begin position="25"/>
        <end position="189"/>
    </location>
</feature>
<dbReference type="Gene3D" id="2.60.120.260">
    <property type="entry name" value="Galactose-binding domain-like"/>
    <property type="match status" value="1"/>
</dbReference>
<dbReference type="EMBL" id="JABWMJ010000001">
    <property type="protein sequence ID" value="NUZ04782.1"/>
    <property type="molecule type" value="Genomic_DNA"/>
</dbReference>
<gene>
    <name evidence="3" type="ORF">HQN59_03315</name>
</gene>
<feature type="signal peptide" evidence="1">
    <location>
        <begin position="1"/>
        <end position="24"/>
    </location>
</feature>
<dbReference type="InterPro" id="IPR013424">
    <property type="entry name" value="Ice-binding_C"/>
</dbReference>
<dbReference type="Proteomes" id="UP000529637">
    <property type="component" value="Unassembled WGS sequence"/>
</dbReference>
<reference evidence="3 4" key="1">
    <citation type="submission" date="2020-06" db="EMBL/GenBank/DDBJ databases">
        <title>Schlegella sp. ID0723 isolated from air conditioner.</title>
        <authorList>
            <person name="Kim D.Y."/>
            <person name="Kim D.-U."/>
        </authorList>
    </citation>
    <scope>NUCLEOTIDE SEQUENCE [LARGE SCALE GENOMIC DNA]</scope>
    <source>
        <strain evidence="3 4">ID0723</strain>
    </source>
</reference>
<dbReference type="NCBIfam" id="TIGR02595">
    <property type="entry name" value="PEP_CTERM"/>
    <property type="match status" value="1"/>
</dbReference>
<feature type="domain" description="Ice-binding protein C-terminal" evidence="2">
    <location>
        <begin position="165"/>
        <end position="186"/>
    </location>
</feature>
<name>A0A7Y6NKD7_9BURK</name>